<evidence type="ECO:0000313" key="18">
    <source>
        <dbReference type="EMBL" id="CAX39888.1"/>
    </source>
</evidence>
<keyword evidence="10" id="KW-0779">Telomere</keyword>
<dbReference type="GO" id="GO:0006310">
    <property type="term" value="P:DNA recombination"/>
    <property type="evidence" value="ECO:0007669"/>
    <property type="project" value="UniProtKB-KW"/>
</dbReference>
<keyword evidence="7" id="KW-0378">Hydrolase</keyword>
<feature type="region of interest" description="Disordered" evidence="15">
    <location>
        <begin position="261"/>
        <end position="286"/>
    </location>
</feature>
<organism evidence="18 19">
    <name type="scientific">Candida dubliniensis (strain CD36 / ATCC MYA-646 / CBS 7987 / NCPF 3949 / NRRL Y-17841)</name>
    <name type="common">Yeast</name>
    <dbReference type="NCBI Taxonomy" id="573826"/>
    <lineage>
        <taxon>Eukaryota</taxon>
        <taxon>Fungi</taxon>
        <taxon>Dikarya</taxon>
        <taxon>Ascomycota</taxon>
        <taxon>Saccharomycotina</taxon>
        <taxon>Pichiomycetes</taxon>
        <taxon>Debaryomycetaceae</taxon>
        <taxon>Candida/Lodderomyces clade</taxon>
        <taxon>Candida</taxon>
    </lineage>
</organism>
<keyword evidence="5" id="KW-0547">Nucleotide-binding</keyword>
<evidence type="ECO:0000256" key="5">
    <source>
        <dbReference type="ARBA" id="ARBA00022741"/>
    </source>
</evidence>
<keyword evidence="12" id="KW-0233">DNA recombination</keyword>
<dbReference type="InterPro" id="IPR002035">
    <property type="entry name" value="VWF_A"/>
</dbReference>
<evidence type="ECO:0000256" key="6">
    <source>
        <dbReference type="ARBA" id="ARBA00022763"/>
    </source>
</evidence>
<evidence type="ECO:0000256" key="2">
    <source>
        <dbReference type="ARBA" id="ARBA00004574"/>
    </source>
</evidence>
<dbReference type="GO" id="GO:0000781">
    <property type="term" value="C:chromosome, telomeric region"/>
    <property type="evidence" value="ECO:0007669"/>
    <property type="project" value="UniProtKB-SubCell"/>
</dbReference>
<dbReference type="Gene3D" id="2.40.290.10">
    <property type="match status" value="1"/>
</dbReference>
<dbReference type="SUPFAM" id="SSF53300">
    <property type="entry name" value="vWA-like"/>
    <property type="match status" value="1"/>
</dbReference>
<evidence type="ECO:0000256" key="1">
    <source>
        <dbReference type="ARBA" id="ARBA00004123"/>
    </source>
</evidence>
<feature type="compositionally biased region" description="Acidic residues" evidence="15">
    <location>
        <begin position="268"/>
        <end position="281"/>
    </location>
</feature>
<keyword evidence="11" id="KW-0238">DNA-binding</keyword>
<accession>B9WLE0</accession>
<evidence type="ECO:0000256" key="14">
    <source>
        <dbReference type="ARBA" id="ARBA00023242"/>
    </source>
</evidence>
<dbReference type="GO" id="GO:0003678">
    <property type="term" value="F:DNA helicase activity"/>
    <property type="evidence" value="ECO:0007669"/>
    <property type="project" value="UniProtKB-EC"/>
</dbReference>
<evidence type="ECO:0000256" key="10">
    <source>
        <dbReference type="ARBA" id="ARBA00022895"/>
    </source>
</evidence>
<keyword evidence="9" id="KW-0067">ATP-binding</keyword>
<proteinExistence type="predicted"/>
<dbReference type="GO" id="GO:0043564">
    <property type="term" value="C:Ku70:Ku80 complex"/>
    <property type="evidence" value="ECO:0007669"/>
    <property type="project" value="TreeGrafter"/>
</dbReference>
<dbReference type="CGD" id="CAL0000166155">
    <property type="gene designation" value="Cd36_28540"/>
</dbReference>
<dbReference type="EMBL" id="FM992695">
    <property type="protein sequence ID" value="CAX39888.1"/>
    <property type="molecule type" value="Genomic_DNA"/>
</dbReference>
<feature type="region of interest" description="Disordered" evidence="15">
    <location>
        <begin position="573"/>
        <end position="602"/>
    </location>
</feature>
<dbReference type="eggNOG" id="KOG2326">
    <property type="taxonomic scope" value="Eukaryota"/>
</dbReference>
<dbReference type="GO" id="GO:0006303">
    <property type="term" value="P:double-strand break repair via nonhomologous end joining"/>
    <property type="evidence" value="ECO:0007669"/>
    <property type="project" value="InterPro"/>
</dbReference>
<evidence type="ECO:0000256" key="11">
    <source>
        <dbReference type="ARBA" id="ARBA00023125"/>
    </source>
</evidence>
<feature type="domain" description="VWFA" evidence="16">
    <location>
        <begin position="5"/>
        <end position="197"/>
    </location>
</feature>
<keyword evidence="14" id="KW-0539">Nucleus</keyword>
<dbReference type="GO" id="GO:0005524">
    <property type="term" value="F:ATP binding"/>
    <property type="evidence" value="ECO:0007669"/>
    <property type="project" value="UniProtKB-KW"/>
</dbReference>
<evidence type="ECO:0000256" key="8">
    <source>
        <dbReference type="ARBA" id="ARBA00022806"/>
    </source>
</evidence>
<dbReference type="AlphaFoldDB" id="B9WLE0"/>
<evidence type="ECO:0000256" key="3">
    <source>
        <dbReference type="ARBA" id="ARBA00012551"/>
    </source>
</evidence>
<dbReference type="InterPro" id="IPR036465">
    <property type="entry name" value="vWFA_dom_sf"/>
</dbReference>
<evidence type="ECO:0000313" key="17">
    <source>
        <dbReference type="CGD" id="CAL0000166155"/>
    </source>
</evidence>
<dbReference type="Pfam" id="PF13519">
    <property type="entry name" value="VWA_2"/>
    <property type="match status" value="1"/>
</dbReference>
<dbReference type="GeneID" id="8050215"/>
<evidence type="ECO:0000256" key="13">
    <source>
        <dbReference type="ARBA" id="ARBA00023204"/>
    </source>
</evidence>
<dbReference type="PANTHER" id="PTHR12604:SF4">
    <property type="entry name" value="X-RAY REPAIR CROSS-COMPLEMENTING PROTEIN 5"/>
    <property type="match status" value="1"/>
</dbReference>
<dbReference type="VEuPathDB" id="FungiDB:CD36_28540"/>
<dbReference type="GO" id="GO:0000723">
    <property type="term" value="P:telomere maintenance"/>
    <property type="evidence" value="ECO:0007669"/>
    <property type="project" value="TreeGrafter"/>
</dbReference>
<keyword evidence="19" id="KW-1185">Reference proteome</keyword>
<protein>
    <recommendedName>
        <fullName evidence="3">DNA helicase</fullName>
        <ecNumber evidence="3">3.6.4.12</ecNumber>
    </recommendedName>
</protein>
<evidence type="ECO:0000256" key="4">
    <source>
        <dbReference type="ARBA" id="ARBA00022454"/>
    </source>
</evidence>
<dbReference type="GO" id="GO:0003690">
    <property type="term" value="F:double-stranded DNA binding"/>
    <property type="evidence" value="ECO:0007669"/>
    <property type="project" value="TreeGrafter"/>
</dbReference>
<reference evidence="18 19" key="1">
    <citation type="journal article" date="2009" name="Genome Res.">
        <title>Comparative genomics of the fungal pathogens Candida dubliniensis and Candida albicans.</title>
        <authorList>
            <person name="Jackson A.P."/>
            <person name="Gamble J.A."/>
            <person name="Yeomans T."/>
            <person name="Moran G.P."/>
            <person name="Saunders D."/>
            <person name="Harris D."/>
            <person name="Aslett M."/>
            <person name="Barrell J.F."/>
            <person name="Butler G."/>
            <person name="Citiulo F."/>
            <person name="Coleman D.C."/>
            <person name="de Groot P.W.J."/>
            <person name="Goodwin T.J."/>
            <person name="Quail M.A."/>
            <person name="McQuillan J."/>
            <person name="Munro C.A."/>
            <person name="Pain A."/>
            <person name="Poulter R.T."/>
            <person name="Rajandream M.A."/>
            <person name="Renauld H."/>
            <person name="Spiering M.J."/>
            <person name="Tivey A."/>
            <person name="Gow N.A.R."/>
            <person name="Barrell B."/>
            <person name="Sullivan D.J."/>
            <person name="Berriman M."/>
        </authorList>
    </citation>
    <scope>NUCLEOTIDE SEQUENCE [LARGE SCALE GENOMIC DNA]</scope>
    <source>
        <strain evidence="19">CD36 / ATCC MYA-646 / CBS 7987 / NCPF 3949 / NRRL Y-17841</strain>
    </source>
</reference>
<name>B9WLE0_CANDC</name>
<dbReference type="Pfam" id="PF02735">
    <property type="entry name" value="Ku"/>
    <property type="match status" value="1"/>
</dbReference>
<evidence type="ECO:0000256" key="15">
    <source>
        <dbReference type="SAM" id="MobiDB-lite"/>
    </source>
</evidence>
<dbReference type="PROSITE" id="PS50234">
    <property type="entry name" value="VWFA"/>
    <property type="match status" value="1"/>
</dbReference>
<sequence>MSKEFTIFVVDASKYMGITDRDATASDFSRASKFAIDFFNQQLMKNRKSDRYCLVVYSGNTIKVLYDNAPLSLTQVKTYRSTMIEIHENDAGAAPKYDLVDALFRALDQFKINSHYKFTRNIYLITNGVLPIGKNKSVPEYVDMVSNLNINITFVLINNDGNEHAQNSLRNLCGNFKNSNLVSFKELMTAGPALRLITPKCITEGYFGFGELGNTSEIKNMVHLNIQVYPAVRVQSQMSGHEYYVDPKSKQRSKIERSTYYYTRTEDNLDEDEDEEEDGVETSDTSERTIVPRAECTPGFKYSHRDILALTLELTEVATLPTYPSINVLGFMKTNNFCYAYFTQDAMYVIPHQKDSERNRLTFNSMVTAMIELNYIALVRFVQKPDGEVQVCAAFPKKVALGNQIGEVLLLVRIAMKEDEKIGRFPDLNNTDDNSVDELMESFISSKKLRDEHFDADIIDNHMIGLLNSTSTSKPSSKDTTLDNLLLSSNPAARRFNYYFRKILDKSLQEESLETFLQKDKFVERYLSIDEPHTLFNLDSILDCKEELLYTSDSTKADTITMNLQKKLDVKYKTQHKSEKKSKPFNATSKPQPNDGKFGEYFDIEDILEN</sequence>
<evidence type="ECO:0000256" key="7">
    <source>
        <dbReference type="ARBA" id="ARBA00022801"/>
    </source>
</evidence>
<dbReference type="GO" id="GO:0042162">
    <property type="term" value="F:telomeric DNA binding"/>
    <property type="evidence" value="ECO:0007669"/>
    <property type="project" value="TreeGrafter"/>
</dbReference>
<dbReference type="SUPFAM" id="SSF100939">
    <property type="entry name" value="SPOC domain-like"/>
    <property type="match status" value="1"/>
</dbReference>
<dbReference type="CDD" id="cd00198">
    <property type="entry name" value="vWFA"/>
    <property type="match status" value="1"/>
</dbReference>
<dbReference type="KEGG" id="cdu:CD36_28540"/>
<dbReference type="InterPro" id="IPR016194">
    <property type="entry name" value="SPOC-like_C_dom_sf"/>
</dbReference>
<dbReference type="PANTHER" id="PTHR12604">
    <property type="entry name" value="KU AUTOANTIGEN DNA HELICASE"/>
    <property type="match status" value="1"/>
</dbReference>
<dbReference type="RefSeq" id="XP_002421901.1">
    <property type="nucleotide sequence ID" value="XM_002421856.1"/>
</dbReference>
<evidence type="ECO:0000259" key="16">
    <source>
        <dbReference type="PROSITE" id="PS50234"/>
    </source>
</evidence>
<dbReference type="InterPro" id="IPR006164">
    <property type="entry name" value="DNA_bd_Ku70/Ku80"/>
</dbReference>
<keyword evidence="13" id="KW-0234">DNA repair</keyword>
<dbReference type="GO" id="GO:0016787">
    <property type="term" value="F:hydrolase activity"/>
    <property type="evidence" value="ECO:0007669"/>
    <property type="project" value="UniProtKB-KW"/>
</dbReference>
<evidence type="ECO:0000313" key="19">
    <source>
        <dbReference type="Proteomes" id="UP000002605"/>
    </source>
</evidence>
<gene>
    <name evidence="17" type="ordered locus">Cd36_28540</name>
    <name evidence="18" type="ORF">CD36_28540</name>
</gene>
<dbReference type="SMART" id="SM00559">
    <property type="entry name" value="Ku78"/>
    <property type="match status" value="1"/>
</dbReference>
<dbReference type="EC" id="3.6.4.12" evidence="3"/>
<comment type="subcellular location">
    <subcellularLocation>
        <location evidence="2">Chromosome</location>
        <location evidence="2">Telomere</location>
    </subcellularLocation>
    <subcellularLocation>
        <location evidence="1">Nucleus</location>
    </subcellularLocation>
</comment>
<dbReference type="HOGENOM" id="CLU_023247_0_0_1"/>
<keyword evidence="4" id="KW-0158">Chromosome</keyword>
<dbReference type="Gene3D" id="3.40.50.410">
    <property type="entry name" value="von Willebrand factor, type A domain"/>
    <property type="match status" value="1"/>
</dbReference>
<dbReference type="Proteomes" id="UP000002605">
    <property type="component" value="Chromosome R"/>
</dbReference>
<evidence type="ECO:0000256" key="9">
    <source>
        <dbReference type="ARBA" id="ARBA00022840"/>
    </source>
</evidence>
<dbReference type="OrthoDB" id="30826at2759"/>
<keyword evidence="6" id="KW-0227">DNA damage</keyword>
<keyword evidence="8" id="KW-0347">Helicase</keyword>
<evidence type="ECO:0000256" key="12">
    <source>
        <dbReference type="ARBA" id="ARBA00023172"/>
    </source>
</evidence>